<keyword evidence="1" id="KW-0175">Coiled coil</keyword>
<keyword evidence="2" id="KW-0472">Membrane</keyword>
<comment type="caution">
    <text evidence="3">The sequence shown here is derived from an EMBL/GenBank/DDBJ whole genome shotgun (WGS) entry which is preliminary data.</text>
</comment>
<evidence type="ECO:0000313" key="4">
    <source>
        <dbReference type="Proteomes" id="UP000627166"/>
    </source>
</evidence>
<reference evidence="3 4" key="1">
    <citation type="submission" date="2020-08" db="EMBL/GenBank/DDBJ databases">
        <title>A Genomic Blueprint of the Chicken Gut Microbiome.</title>
        <authorList>
            <person name="Gilroy R."/>
            <person name="Ravi A."/>
            <person name="Getino M."/>
            <person name="Pursley I."/>
            <person name="Horton D.L."/>
            <person name="Alikhan N.-F."/>
            <person name="Baker D."/>
            <person name="Gharbi K."/>
            <person name="Hall N."/>
            <person name="Watson M."/>
            <person name="Adriaenssens E.M."/>
            <person name="Foster-Nyarko E."/>
            <person name="Jarju S."/>
            <person name="Secka A."/>
            <person name="Antonio M."/>
            <person name="Oren A."/>
            <person name="Chaudhuri R."/>
            <person name="La Ragione R.M."/>
            <person name="Hildebrand F."/>
            <person name="Pallen M.J."/>
        </authorList>
    </citation>
    <scope>NUCLEOTIDE SEQUENCE [LARGE SCALE GENOMIC DNA]</scope>
    <source>
        <strain evidence="3 4">N37</strain>
    </source>
</reference>
<feature type="transmembrane region" description="Helical" evidence="2">
    <location>
        <begin position="267"/>
        <end position="286"/>
    </location>
</feature>
<feature type="transmembrane region" description="Helical" evidence="2">
    <location>
        <begin position="61"/>
        <end position="78"/>
    </location>
</feature>
<feature type="coiled-coil region" evidence="1">
    <location>
        <begin position="230"/>
        <end position="260"/>
    </location>
</feature>
<feature type="transmembrane region" description="Helical" evidence="2">
    <location>
        <begin position="37"/>
        <end position="54"/>
    </location>
</feature>
<dbReference type="Proteomes" id="UP000627166">
    <property type="component" value="Unassembled WGS sequence"/>
</dbReference>
<name>A0ABR8YU14_9CLOT</name>
<evidence type="ECO:0000256" key="2">
    <source>
        <dbReference type="SAM" id="Phobius"/>
    </source>
</evidence>
<feature type="transmembrane region" description="Helical" evidence="2">
    <location>
        <begin position="196"/>
        <end position="216"/>
    </location>
</feature>
<feature type="transmembrane region" description="Helical" evidence="2">
    <location>
        <begin position="9"/>
        <end position="31"/>
    </location>
</feature>
<feature type="transmembrane region" description="Helical" evidence="2">
    <location>
        <begin position="171"/>
        <end position="190"/>
    </location>
</feature>
<proteinExistence type="predicted"/>
<organism evidence="3 4">
    <name type="scientific">Clostridium faecium</name>
    <dbReference type="NCBI Taxonomy" id="2762223"/>
    <lineage>
        <taxon>Bacteria</taxon>
        <taxon>Bacillati</taxon>
        <taxon>Bacillota</taxon>
        <taxon>Clostridia</taxon>
        <taxon>Eubacteriales</taxon>
        <taxon>Clostridiaceae</taxon>
        <taxon>Clostridium</taxon>
    </lineage>
</organism>
<protein>
    <recommendedName>
        <fullName evidence="5">DUF4129 domain-containing protein</fullName>
    </recommendedName>
</protein>
<evidence type="ECO:0000256" key="1">
    <source>
        <dbReference type="SAM" id="Coils"/>
    </source>
</evidence>
<accession>A0ABR8YU14</accession>
<sequence length="411" mass="48682">MSWYRQVKILYTTTLTVFFFIMWGFIEKILFQRDIKYLLIIMTLISVFLMQYLIHKKINKYLSVSVPLIISTVVLYFISKDLYIIVDLIFLAAVMIFNLSMENDTVNYYQCKRNLINGLYLIVPIGAIAIILKSTLVIYLFRAYMFYLILMIITFRESLRYTYNIRNKSSIYINLGILLGIIGLCQEYLFNAFKKIITWIGGIFSFITEGILTVLIKILEKPIESIVSALRRAMSKNKILENMLENLEGKEKSAEFIYEESTFRYPMWSKILVLILIIYFLYKIIYKVKINVKVNEDYIEYTESISEKNEGKKPRYISTFMKKLFRKKGNIREEILYTYENFERITSKADIYRPYMTATQLKNVTKIKVDSTDGLDDMTDIYNKAKFSIKELSEENLQKVKDSYKNIKKQI</sequence>
<feature type="transmembrane region" description="Helical" evidence="2">
    <location>
        <begin position="84"/>
        <end position="102"/>
    </location>
</feature>
<keyword evidence="2" id="KW-1133">Transmembrane helix</keyword>
<feature type="transmembrane region" description="Helical" evidence="2">
    <location>
        <begin position="114"/>
        <end position="132"/>
    </location>
</feature>
<dbReference type="RefSeq" id="WP_191740680.1">
    <property type="nucleotide sequence ID" value="NZ_JACSQB010000093.1"/>
</dbReference>
<keyword evidence="2" id="KW-0812">Transmembrane</keyword>
<evidence type="ECO:0000313" key="3">
    <source>
        <dbReference type="EMBL" id="MBD8047720.1"/>
    </source>
</evidence>
<feature type="transmembrane region" description="Helical" evidence="2">
    <location>
        <begin position="138"/>
        <end position="159"/>
    </location>
</feature>
<gene>
    <name evidence="3" type="ORF">H9637_11815</name>
</gene>
<dbReference type="EMBL" id="JACSQB010000093">
    <property type="protein sequence ID" value="MBD8047720.1"/>
    <property type="molecule type" value="Genomic_DNA"/>
</dbReference>
<evidence type="ECO:0008006" key="5">
    <source>
        <dbReference type="Google" id="ProtNLM"/>
    </source>
</evidence>
<keyword evidence="4" id="KW-1185">Reference proteome</keyword>